<feature type="binding site" evidence="4">
    <location>
        <begin position="78"/>
        <end position="83"/>
    </location>
    <ligand>
        <name>substrate</name>
    </ligand>
</feature>
<feature type="binding site" evidence="4">
    <location>
        <position position="259"/>
    </location>
    <ligand>
        <name>substrate</name>
    </ligand>
</feature>
<evidence type="ECO:0000313" key="6">
    <source>
        <dbReference type="EMBL" id="EMF09883.1"/>
    </source>
</evidence>
<dbReference type="OMA" id="CFAGTQY"/>
<evidence type="ECO:0000256" key="5">
    <source>
        <dbReference type="SAM" id="MobiDB-lite"/>
    </source>
</evidence>
<dbReference type="AlphaFoldDB" id="M3D072"/>
<reference evidence="6 7" key="1">
    <citation type="journal article" date="2012" name="PLoS Pathog.">
        <title>Diverse lifestyles and strategies of plant pathogenesis encoded in the genomes of eighteen Dothideomycetes fungi.</title>
        <authorList>
            <person name="Ohm R.A."/>
            <person name="Feau N."/>
            <person name="Henrissat B."/>
            <person name="Schoch C.L."/>
            <person name="Horwitz B.A."/>
            <person name="Barry K.W."/>
            <person name="Condon B.J."/>
            <person name="Copeland A.C."/>
            <person name="Dhillon B."/>
            <person name="Glaser F."/>
            <person name="Hesse C.N."/>
            <person name="Kosti I."/>
            <person name="LaButti K."/>
            <person name="Lindquist E.A."/>
            <person name="Lucas S."/>
            <person name="Salamov A.A."/>
            <person name="Bradshaw R.E."/>
            <person name="Ciuffetti L."/>
            <person name="Hamelin R.C."/>
            <person name="Kema G.H.J."/>
            <person name="Lawrence C."/>
            <person name="Scott J.A."/>
            <person name="Spatafora J.W."/>
            <person name="Turgeon B.G."/>
            <person name="de Wit P.J.G.M."/>
            <person name="Zhong S."/>
            <person name="Goodwin S.B."/>
            <person name="Grigoriev I.V."/>
        </authorList>
    </citation>
    <scope>NUCLEOTIDE SEQUENCE [LARGE SCALE GENOMIC DNA]</scope>
    <source>
        <strain evidence="6 7">SO2202</strain>
    </source>
</reference>
<dbReference type="Proteomes" id="UP000016931">
    <property type="component" value="Unassembled WGS sequence"/>
</dbReference>
<dbReference type="OrthoDB" id="2017317at2759"/>
<dbReference type="EMBL" id="KB456268">
    <property type="protein sequence ID" value="EMF09883.1"/>
    <property type="molecule type" value="Genomic_DNA"/>
</dbReference>
<dbReference type="InterPro" id="IPR017939">
    <property type="entry name" value="G-Glutamylcylcotransferase"/>
</dbReference>
<keyword evidence="2" id="KW-0456">Lyase</keyword>
<dbReference type="EC" id="4.3.2.9" evidence="1"/>
<feature type="compositionally biased region" description="Basic and acidic residues" evidence="5">
    <location>
        <begin position="28"/>
        <end position="38"/>
    </location>
</feature>
<organism evidence="6 7">
    <name type="scientific">Sphaerulina musiva (strain SO2202)</name>
    <name type="common">Poplar stem canker fungus</name>
    <name type="synonym">Septoria musiva</name>
    <dbReference type="NCBI Taxonomy" id="692275"/>
    <lineage>
        <taxon>Eukaryota</taxon>
        <taxon>Fungi</taxon>
        <taxon>Dikarya</taxon>
        <taxon>Ascomycota</taxon>
        <taxon>Pezizomycotina</taxon>
        <taxon>Dothideomycetes</taxon>
        <taxon>Dothideomycetidae</taxon>
        <taxon>Mycosphaerellales</taxon>
        <taxon>Mycosphaerellaceae</taxon>
        <taxon>Sphaerulina</taxon>
    </lineage>
</organism>
<name>M3D072_SPHMS</name>
<dbReference type="GeneID" id="27903663"/>
<keyword evidence="7" id="KW-1185">Reference proteome</keyword>
<dbReference type="GO" id="GO:0003839">
    <property type="term" value="F:gamma-glutamylcyclotransferase activity"/>
    <property type="evidence" value="ECO:0007669"/>
    <property type="project" value="UniProtKB-EC"/>
</dbReference>
<dbReference type="STRING" id="692275.M3D072"/>
<dbReference type="PANTHER" id="PTHR12935">
    <property type="entry name" value="GAMMA-GLUTAMYLCYCLOTRANSFERASE"/>
    <property type="match status" value="1"/>
</dbReference>
<dbReference type="RefSeq" id="XP_016758004.1">
    <property type="nucleotide sequence ID" value="XM_016906526.1"/>
</dbReference>
<sequence length="388" mass="43116">MMETDQPPANRAAISAYTSSHAILDRTSRSQPHPELRPSLHHRTPPPCSQRLAATVNDRPYDVARFVKEHSKEETVLYLAYGSNLAYEKFQDPNGRGIKPLAQINVQVPTLRMTFDLPGIPYIEPCFANSAIREPEHRPFGRDGVDEKSSLLHGSSRSQDYRKDRWHKGLIGVVYEVTAADYAHIIATEGGGASYQDILVDCYPLANDPRDAVPPTPITAPFKAHTLFAPAAPDGEEPPKDGGRFQRPDQAYAQASARYLKLLTDGAEECELPYEYQEYLHSLHAFTITTMRQRAGQAVMLATWVPLVLLLFQIAKLFADENGVLPDWLSGVFGVTFKAVWISYDMVLKPIFGEGERTIGDVGDAAEQLSRDGSFDIEKAAVTSNMNR</sequence>
<protein>
    <recommendedName>
        <fullName evidence="1">gamma-glutamylcyclotransferase</fullName>
        <ecNumber evidence="1">4.3.2.9</ecNumber>
    </recommendedName>
</protein>
<gene>
    <name evidence="6" type="ORF">SEPMUDRAFT_150987</name>
</gene>
<evidence type="ECO:0000256" key="1">
    <source>
        <dbReference type="ARBA" id="ARBA00012346"/>
    </source>
</evidence>
<dbReference type="Gene3D" id="3.10.490.10">
    <property type="entry name" value="Gamma-glutamyl cyclotransferase-like"/>
    <property type="match status" value="1"/>
</dbReference>
<feature type="region of interest" description="Disordered" evidence="5">
    <location>
        <begin position="28"/>
        <end position="48"/>
    </location>
</feature>
<accession>M3D072</accession>
<evidence type="ECO:0000256" key="3">
    <source>
        <dbReference type="PIRSR" id="PIRSR617939-1"/>
    </source>
</evidence>
<dbReference type="HOGENOM" id="CLU_030506_1_0_1"/>
<dbReference type="PANTHER" id="PTHR12935:SF0">
    <property type="entry name" value="GAMMA-GLUTAMYLCYCLOTRANSFERASE"/>
    <property type="match status" value="1"/>
</dbReference>
<evidence type="ECO:0000313" key="7">
    <source>
        <dbReference type="Proteomes" id="UP000016931"/>
    </source>
</evidence>
<dbReference type="eggNOG" id="ENOG502S329">
    <property type="taxonomic scope" value="Eukaryota"/>
</dbReference>
<feature type="active site" description="Proton acceptor" evidence="3">
    <location>
        <position position="189"/>
    </location>
</feature>
<evidence type="ECO:0000256" key="4">
    <source>
        <dbReference type="PIRSR" id="PIRSR617939-2"/>
    </source>
</evidence>
<feature type="compositionally biased region" description="Basic and acidic residues" evidence="5">
    <location>
        <begin position="138"/>
        <end position="150"/>
    </location>
</feature>
<proteinExistence type="predicted"/>
<feature type="region of interest" description="Disordered" evidence="5">
    <location>
        <begin position="138"/>
        <end position="158"/>
    </location>
</feature>
<evidence type="ECO:0000256" key="2">
    <source>
        <dbReference type="ARBA" id="ARBA00023239"/>
    </source>
</evidence>